<dbReference type="Proteomes" id="UP000002872">
    <property type="component" value="Unassembled WGS sequence"/>
</dbReference>
<dbReference type="InParanoid" id="I3EGB6"/>
<dbReference type="HOGENOM" id="CLU_1129322_0_0_1"/>
<evidence type="ECO:0000313" key="2">
    <source>
        <dbReference type="EMBL" id="EIJ88263.1"/>
    </source>
</evidence>
<evidence type="ECO:0000313" key="3">
    <source>
        <dbReference type="Proteomes" id="UP000002872"/>
    </source>
</evidence>
<proteinExistence type="predicted"/>
<dbReference type="VEuPathDB" id="MicrosporidiaDB:NEQG_01707"/>
<feature type="transmembrane region" description="Helical" evidence="1">
    <location>
        <begin position="94"/>
        <end position="114"/>
    </location>
</feature>
<reference evidence="2" key="1">
    <citation type="submission" date="2011-01" db="EMBL/GenBank/DDBJ databases">
        <title>The Genome Sequence of Nematocida parisii strain ERTm3.</title>
        <authorList>
            <consortium name="The Broad Institute Genome Sequencing Platform"/>
            <consortium name="The Broad Institute Genome Sequencing Center for Infectious Disease"/>
            <person name="Cuomo C."/>
            <person name="Troemel E."/>
            <person name="Young S.K."/>
            <person name="Zeng Q."/>
            <person name="Gargeya S."/>
            <person name="Fitzgerald M."/>
            <person name="Haas B."/>
            <person name="Abouelleil A."/>
            <person name="Alvarado L."/>
            <person name="Arachchi H.M."/>
            <person name="Berlin A."/>
            <person name="Chapman S.B."/>
            <person name="Gearin G."/>
            <person name="Goldberg J."/>
            <person name="Griggs A."/>
            <person name="Gujja S."/>
            <person name="Hansen M."/>
            <person name="Heiman D."/>
            <person name="Howarth C."/>
            <person name="Larimer J."/>
            <person name="Lui A."/>
            <person name="MacDonald P.J.P."/>
            <person name="McCowen C."/>
            <person name="Montmayeur A."/>
            <person name="Murphy C."/>
            <person name="Neiman D."/>
            <person name="Pearson M."/>
            <person name="Priest M."/>
            <person name="Roberts A."/>
            <person name="Saif S."/>
            <person name="Shea T."/>
            <person name="Sisk P."/>
            <person name="Stolte C."/>
            <person name="Sykes S."/>
            <person name="Wortman J."/>
            <person name="Nusbaum C."/>
            <person name="Birren B."/>
        </authorList>
    </citation>
    <scope>NUCLEOTIDE SEQUENCE</scope>
    <source>
        <strain evidence="2">ERTm3</strain>
    </source>
</reference>
<feature type="transmembrane region" description="Helical" evidence="1">
    <location>
        <begin position="135"/>
        <end position="157"/>
    </location>
</feature>
<accession>I3EGB6</accession>
<keyword evidence="1" id="KW-0812">Transmembrane</keyword>
<protein>
    <submittedName>
        <fullName evidence="2">Uncharacterized protein</fullName>
    </submittedName>
</protein>
<keyword evidence="1" id="KW-0472">Membrane</keyword>
<keyword evidence="3" id="KW-1185">Reference proteome</keyword>
<dbReference type="OMA" id="ENASMIN"/>
<gene>
    <name evidence="2" type="ORF">NEQG_01707</name>
</gene>
<feature type="transmembrane region" description="Helical" evidence="1">
    <location>
        <begin position="177"/>
        <end position="199"/>
    </location>
</feature>
<keyword evidence="1" id="KW-1133">Transmembrane helix</keyword>
<name>I3EGB6_NEMP3</name>
<dbReference type="AlphaFoldDB" id="I3EGB6"/>
<sequence length="246" mass="28413">MVISDNKLDNKNTENASMINTESSQCIVTPHNILNFTELNNSSAEDTFFIFWFICVYRFICFVYIFIIFTISISIGFIISGILQEIKKYSEIEYLKDLILGGVLGISQLIKYTIDRNNFYIYIMRIPRKNIYSSLLYSVIIISSIGIVLGIIISILFNSTETTEIVLKSTKHMVELGIFTSIMQIIEVVGISLCILIYHRTVIYSDKFKRRIMGIALSLTMFIILLYGWFVYYSVINKDISYLLSF</sequence>
<dbReference type="OrthoDB" id="10362731at2759"/>
<feature type="transmembrane region" description="Helical" evidence="1">
    <location>
        <begin position="211"/>
        <end position="236"/>
    </location>
</feature>
<evidence type="ECO:0000256" key="1">
    <source>
        <dbReference type="SAM" id="Phobius"/>
    </source>
</evidence>
<feature type="transmembrane region" description="Helical" evidence="1">
    <location>
        <begin position="49"/>
        <end position="82"/>
    </location>
</feature>
<organism evidence="2 3">
    <name type="scientific">Nematocida parisii (strain ERTm3)</name>
    <name type="common">Nematode killer fungus</name>
    <dbReference type="NCBI Taxonomy" id="935791"/>
    <lineage>
        <taxon>Eukaryota</taxon>
        <taxon>Fungi</taxon>
        <taxon>Fungi incertae sedis</taxon>
        <taxon>Microsporidia</taxon>
        <taxon>Nematocida</taxon>
    </lineage>
</organism>
<dbReference type="EMBL" id="GL870879">
    <property type="protein sequence ID" value="EIJ88263.1"/>
    <property type="molecule type" value="Genomic_DNA"/>
</dbReference>